<sequence length="318" mass="33106">MLPPMFRERMSFSIARTSSAALAACVWLVACGPAAKPEQANRVSDAEREAMRADAEKEKAAKAKAKAKAGPPRWLRAGPSFPEAFAPFPVPDLQTIEGTWLVPSEVEGQRELWLAEAPQPAPKVEGARVAKVVVVDRRGREQVHGVTLQSPCAVQVTNEYGRSRPRALWVGEGKLHLSPGGAVAIEGSAATASADAASPLRPVLACSGNRAYVFEGEGCKRYSQMLGVWDATDVDCRRDGEALVIDDLRLEPAGAGVWMDPAAATATATAFADRGAAETALSAAPKASAEAGETAGTEVGSDGAVDPAETAGSETTGS</sequence>
<dbReference type="AlphaFoldDB" id="A6G519"/>
<dbReference type="Proteomes" id="UP000005801">
    <property type="component" value="Unassembled WGS sequence"/>
</dbReference>
<gene>
    <name evidence="3" type="ORF">PPSIR1_10925</name>
</gene>
<feature type="compositionally biased region" description="Low complexity" evidence="1">
    <location>
        <begin position="279"/>
        <end position="298"/>
    </location>
</feature>
<keyword evidence="4" id="KW-1185">Reference proteome</keyword>
<name>A6G519_9BACT</name>
<reference evidence="3 4" key="1">
    <citation type="submission" date="2007-06" db="EMBL/GenBank/DDBJ databases">
        <authorList>
            <person name="Shimkets L."/>
            <person name="Ferriera S."/>
            <person name="Johnson J."/>
            <person name="Kravitz S."/>
            <person name="Beeson K."/>
            <person name="Sutton G."/>
            <person name="Rogers Y.-H."/>
            <person name="Friedman R."/>
            <person name="Frazier M."/>
            <person name="Venter J.C."/>
        </authorList>
    </citation>
    <scope>NUCLEOTIDE SEQUENCE [LARGE SCALE GENOMIC DNA]</scope>
    <source>
        <strain evidence="3 4">SIR-1</strain>
    </source>
</reference>
<feature type="signal peptide" evidence="2">
    <location>
        <begin position="1"/>
        <end position="23"/>
    </location>
</feature>
<feature type="chain" id="PRO_5002695125" description="Lipoprotein" evidence="2">
    <location>
        <begin position="24"/>
        <end position="318"/>
    </location>
</feature>
<evidence type="ECO:0000256" key="2">
    <source>
        <dbReference type="SAM" id="SignalP"/>
    </source>
</evidence>
<evidence type="ECO:0008006" key="5">
    <source>
        <dbReference type="Google" id="ProtNLM"/>
    </source>
</evidence>
<evidence type="ECO:0000313" key="4">
    <source>
        <dbReference type="Proteomes" id="UP000005801"/>
    </source>
</evidence>
<accession>A6G519</accession>
<evidence type="ECO:0000313" key="3">
    <source>
        <dbReference type="EMBL" id="EDM79111.1"/>
    </source>
</evidence>
<keyword evidence="2" id="KW-0732">Signal</keyword>
<protein>
    <recommendedName>
        <fullName evidence="5">Lipoprotein</fullName>
    </recommendedName>
</protein>
<proteinExistence type="predicted"/>
<organism evidence="3 4">
    <name type="scientific">Plesiocystis pacifica SIR-1</name>
    <dbReference type="NCBI Taxonomy" id="391625"/>
    <lineage>
        <taxon>Bacteria</taxon>
        <taxon>Pseudomonadati</taxon>
        <taxon>Myxococcota</taxon>
        <taxon>Polyangia</taxon>
        <taxon>Nannocystales</taxon>
        <taxon>Nannocystaceae</taxon>
        <taxon>Plesiocystis</taxon>
    </lineage>
</organism>
<dbReference type="STRING" id="391625.PPSIR1_10925"/>
<dbReference type="PROSITE" id="PS51257">
    <property type="entry name" value="PROKAR_LIPOPROTEIN"/>
    <property type="match status" value="1"/>
</dbReference>
<dbReference type="EMBL" id="ABCS01000023">
    <property type="protein sequence ID" value="EDM79111.1"/>
    <property type="molecule type" value="Genomic_DNA"/>
</dbReference>
<evidence type="ECO:0000256" key="1">
    <source>
        <dbReference type="SAM" id="MobiDB-lite"/>
    </source>
</evidence>
<comment type="caution">
    <text evidence="3">The sequence shown here is derived from an EMBL/GenBank/DDBJ whole genome shotgun (WGS) entry which is preliminary data.</text>
</comment>
<feature type="region of interest" description="Disordered" evidence="1">
    <location>
        <begin position="279"/>
        <end position="318"/>
    </location>
</feature>